<proteinExistence type="predicted"/>
<reference evidence="2" key="1">
    <citation type="submission" date="2021-03" db="EMBL/GenBank/DDBJ databases">
        <authorList>
            <person name="Tagirdzhanova G."/>
        </authorList>
    </citation>
    <scope>NUCLEOTIDE SEQUENCE</scope>
</reference>
<dbReference type="GO" id="GO:0051118">
    <property type="term" value="F:glucan endo-1,3-alpha-glucosidase activity"/>
    <property type="evidence" value="ECO:0007669"/>
    <property type="project" value="InterPro"/>
</dbReference>
<evidence type="ECO:0008006" key="4">
    <source>
        <dbReference type="Google" id="ProtNLM"/>
    </source>
</evidence>
<dbReference type="AlphaFoldDB" id="A0A8H3FU08"/>
<dbReference type="Pfam" id="PF03659">
    <property type="entry name" value="Glyco_hydro_71"/>
    <property type="match status" value="1"/>
</dbReference>
<name>A0A8H3FU08_9LECA</name>
<evidence type="ECO:0000313" key="3">
    <source>
        <dbReference type="Proteomes" id="UP000664521"/>
    </source>
</evidence>
<dbReference type="OrthoDB" id="3257981at2759"/>
<dbReference type="Gene3D" id="3.20.20.80">
    <property type="entry name" value="Glycosidases"/>
    <property type="match status" value="1"/>
</dbReference>
<gene>
    <name evidence="2" type="ORF">HETSPECPRED_006555</name>
</gene>
<evidence type="ECO:0000256" key="1">
    <source>
        <dbReference type="SAM" id="MobiDB-lite"/>
    </source>
</evidence>
<sequence>MIGVVADRTSASDYNDDMSRAKSLGIDAFALNIGIDDYTDEQLGYAYDSAANNGMKVFLSFDFNWFSTSQAPDIGAKIAQYGSKAAQLKVGDNGDQVFVSSFRGDGLDVDVVRSSAGMPLFFAPNFEASNVASVDAALNWIAWPNNGNNKAPSAGSNITVKEGDDAYTSALAGKPYIAPASPWFSTHYGPEVSYSKNWIFPADLLWYNRWAEILDLAPQYVEIITWNDYGESHYIGPLSSPHVDDGGSKWVNDMPHDGWLEMAKPFIAAYKAGSTSVGDYITDDQIIYWYRPSLKSASCDSTDNTAKPANVDTGNYFQGIPNGADEVADSVFVVALLTEAGTVEVTSGSNHNSFNAQAGANAFAVDMGTGQQSFSLKRGGTTVLSGTSLKEISDGCVCGIYNFNAYVGTLPAGPSDPLRSPDGFANFVDGLAPGICEPRPSLGTAPLVAPAITSSPSPKTQSRPSTDIQASMASSKLSIATSSASAPSIATPIPLIATSSSPVPTPMTSTAPTTTQPDGTTPITALSQLYPTNCLQATQIWAGPAGSDSPARCDSS</sequence>
<organism evidence="2 3">
    <name type="scientific">Heterodermia speciosa</name>
    <dbReference type="NCBI Taxonomy" id="116794"/>
    <lineage>
        <taxon>Eukaryota</taxon>
        <taxon>Fungi</taxon>
        <taxon>Dikarya</taxon>
        <taxon>Ascomycota</taxon>
        <taxon>Pezizomycotina</taxon>
        <taxon>Lecanoromycetes</taxon>
        <taxon>OSLEUM clade</taxon>
        <taxon>Lecanoromycetidae</taxon>
        <taxon>Caliciales</taxon>
        <taxon>Physciaceae</taxon>
        <taxon>Heterodermia</taxon>
    </lineage>
</organism>
<dbReference type="EMBL" id="CAJPDS010000044">
    <property type="protein sequence ID" value="CAF9927321.1"/>
    <property type="molecule type" value="Genomic_DNA"/>
</dbReference>
<keyword evidence="3" id="KW-1185">Reference proteome</keyword>
<feature type="region of interest" description="Disordered" evidence="1">
    <location>
        <begin position="446"/>
        <end position="466"/>
    </location>
</feature>
<feature type="compositionally biased region" description="Polar residues" evidence="1">
    <location>
        <begin position="452"/>
        <end position="466"/>
    </location>
</feature>
<protein>
    <recommendedName>
        <fullName evidence="4">Glycoside hydrolase family 71 protein</fullName>
    </recommendedName>
</protein>
<dbReference type="Proteomes" id="UP000664521">
    <property type="component" value="Unassembled WGS sequence"/>
</dbReference>
<feature type="region of interest" description="Disordered" evidence="1">
    <location>
        <begin position="495"/>
        <end position="519"/>
    </location>
</feature>
<dbReference type="InterPro" id="IPR005197">
    <property type="entry name" value="Glyco_hydro_71"/>
</dbReference>
<dbReference type="CDD" id="cd11577">
    <property type="entry name" value="GH71"/>
    <property type="match status" value="1"/>
</dbReference>
<comment type="caution">
    <text evidence="2">The sequence shown here is derived from an EMBL/GenBank/DDBJ whole genome shotgun (WGS) entry which is preliminary data.</text>
</comment>
<evidence type="ECO:0000313" key="2">
    <source>
        <dbReference type="EMBL" id="CAF9927321.1"/>
    </source>
</evidence>
<accession>A0A8H3FU08</accession>